<keyword evidence="4" id="KW-1185">Reference proteome</keyword>
<evidence type="ECO:0000256" key="1">
    <source>
        <dbReference type="SAM" id="MobiDB-lite"/>
    </source>
</evidence>
<name>A0A8X8WAK0_SALSN</name>
<feature type="compositionally biased region" description="Polar residues" evidence="1">
    <location>
        <begin position="202"/>
        <end position="212"/>
    </location>
</feature>
<dbReference type="AlphaFoldDB" id="A0A8X8WAK0"/>
<feature type="compositionally biased region" description="Low complexity" evidence="1">
    <location>
        <begin position="240"/>
        <end position="256"/>
    </location>
</feature>
<feature type="region of interest" description="Disordered" evidence="1">
    <location>
        <begin position="202"/>
        <end position="256"/>
    </location>
</feature>
<feature type="domain" description="Myb/SANT-like" evidence="2">
    <location>
        <begin position="16"/>
        <end position="108"/>
    </location>
</feature>
<dbReference type="PANTHER" id="PTHR46929:SF3">
    <property type="entry name" value="MYB_SANT-LIKE DOMAIN-CONTAINING PROTEIN"/>
    <property type="match status" value="1"/>
</dbReference>
<comment type="caution">
    <text evidence="3">The sequence shown here is derived from an EMBL/GenBank/DDBJ whole genome shotgun (WGS) entry which is preliminary data.</text>
</comment>
<dbReference type="Proteomes" id="UP000298416">
    <property type="component" value="Unassembled WGS sequence"/>
</dbReference>
<gene>
    <name evidence="3" type="ORF">SASPL_148309</name>
</gene>
<organism evidence="3">
    <name type="scientific">Salvia splendens</name>
    <name type="common">Scarlet sage</name>
    <dbReference type="NCBI Taxonomy" id="180675"/>
    <lineage>
        <taxon>Eukaryota</taxon>
        <taxon>Viridiplantae</taxon>
        <taxon>Streptophyta</taxon>
        <taxon>Embryophyta</taxon>
        <taxon>Tracheophyta</taxon>
        <taxon>Spermatophyta</taxon>
        <taxon>Magnoliopsida</taxon>
        <taxon>eudicotyledons</taxon>
        <taxon>Gunneridae</taxon>
        <taxon>Pentapetalae</taxon>
        <taxon>asterids</taxon>
        <taxon>lamiids</taxon>
        <taxon>Lamiales</taxon>
        <taxon>Lamiaceae</taxon>
        <taxon>Nepetoideae</taxon>
        <taxon>Mentheae</taxon>
        <taxon>Salviinae</taxon>
        <taxon>Salvia</taxon>
        <taxon>Salvia subgen. Calosphace</taxon>
        <taxon>core Calosphace</taxon>
    </lineage>
</organism>
<dbReference type="EMBL" id="PNBA02000019">
    <property type="protein sequence ID" value="KAG6390571.1"/>
    <property type="molecule type" value="Genomic_DNA"/>
</dbReference>
<evidence type="ECO:0000313" key="4">
    <source>
        <dbReference type="Proteomes" id="UP000298416"/>
    </source>
</evidence>
<reference evidence="3" key="2">
    <citation type="submission" date="2020-08" db="EMBL/GenBank/DDBJ databases">
        <title>Plant Genome Project.</title>
        <authorList>
            <person name="Zhang R.-G."/>
        </authorList>
    </citation>
    <scope>NUCLEOTIDE SEQUENCE</scope>
    <source>
        <strain evidence="3">Huo1</strain>
        <tissue evidence="3">Leaf</tissue>
    </source>
</reference>
<dbReference type="InterPro" id="IPR024752">
    <property type="entry name" value="Myb/SANT-like_dom"/>
</dbReference>
<evidence type="ECO:0000259" key="2">
    <source>
        <dbReference type="Pfam" id="PF12776"/>
    </source>
</evidence>
<dbReference type="Pfam" id="PF12776">
    <property type="entry name" value="Myb_DNA-bind_3"/>
    <property type="match status" value="1"/>
</dbReference>
<feature type="region of interest" description="Disordered" evidence="1">
    <location>
        <begin position="164"/>
        <end position="188"/>
    </location>
</feature>
<dbReference type="PANTHER" id="PTHR46929">
    <property type="entry name" value="EXPRESSED PROTEIN"/>
    <property type="match status" value="1"/>
</dbReference>
<evidence type="ECO:0000313" key="3">
    <source>
        <dbReference type="EMBL" id="KAG6390571.1"/>
    </source>
</evidence>
<sequence length="256" mass="28109">MITRIPNQATFFYKGKWNASMDTLLLATVSKMRTSIASTDDMVSDSVLHEACKVINQHFGNAITCADVVSRLELLRVRHKTFNEILSTPGVRWDLDEKHIVADDETWKIIFRTNPLAGAYYYQDEAEYGRLTAVFGCTGVKEENSREVITLSDTTEVIVITDSPVPNAPTRAKHVPSPGDAEEVNSPFINPSKTVIRKLFDESSSNTEQGSPSRAGGLVGRMDGTRLIPVKQEYSSPKGSSCASWSPAAPSRKAAP</sequence>
<proteinExistence type="predicted"/>
<reference evidence="3" key="1">
    <citation type="submission" date="2018-01" db="EMBL/GenBank/DDBJ databases">
        <authorList>
            <person name="Mao J.F."/>
        </authorList>
    </citation>
    <scope>NUCLEOTIDE SEQUENCE</scope>
    <source>
        <strain evidence="3">Huo1</strain>
        <tissue evidence="3">Leaf</tissue>
    </source>
</reference>
<accession>A0A8X8WAK0</accession>
<protein>
    <recommendedName>
        <fullName evidence="2">Myb/SANT-like domain-containing protein</fullName>
    </recommendedName>
</protein>